<keyword evidence="13 16" id="KW-0472">Membrane</keyword>
<dbReference type="EMBL" id="JARKHS020011382">
    <property type="protein sequence ID" value="KAK8777874.1"/>
    <property type="molecule type" value="Genomic_DNA"/>
</dbReference>
<gene>
    <name evidence="19" type="ORF">V5799_020785</name>
</gene>
<evidence type="ECO:0000256" key="15">
    <source>
        <dbReference type="PROSITE-ProRule" id="PRU10141"/>
    </source>
</evidence>
<comment type="caution">
    <text evidence="19">The sequence shown here is derived from an EMBL/GenBank/DDBJ whole genome shotgun (WGS) entry which is preliminary data.</text>
</comment>
<dbReference type="GO" id="GO:0043235">
    <property type="term" value="C:receptor complex"/>
    <property type="evidence" value="ECO:0007669"/>
    <property type="project" value="TreeGrafter"/>
</dbReference>
<evidence type="ECO:0000256" key="8">
    <source>
        <dbReference type="ARBA" id="ARBA00022741"/>
    </source>
</evidence>
<dbReference type="PROSITE" id="PS51256">
    <property type="entry name" value="GS"/>
    <property type="match status" value="1"/>
</dbReference>
<dbReference type="InterPro" id="IPR003605">
    <property type="entry name" value="GS_dom"/>
</dbReference>
<organism evidence="19 20">
    <name type="scientific">Amblyomma americanum</name>
    <name type="common">Lone star tick</name>
    <dbReference type="NCBI Taxonomy" id="6943"/>
    <lineage>
        <taxon>Eukaryota</taxon>
        <taxon>Metazoa</taxon>
        <taxon>Ecdysozoa</taxon>
        <taxon>Arthropoda</taxon>
        <taxon>Chelicerata</taxon>
        <taxon>Arachnida</taxon>
        <taxon>Acari</taxon>
        <taxon>Parasitiformes</taxon>
        <taxon>Ixodida</taxon>
        <taxon>Ixodoidea</taxon>
        <taxon>Ixodidae</taxon>
        <taxon>Amblyomminae</taxon>
        <taxon>Amblyomma</taxon>
    </lineage>
</organism>
<keyword evidence="6 16" id="KW-0479">Metal-binding</keyword>
<dbReference type="InterPro" id="IPR000472">
    <property type="entry name" value="Activin_recp"/>
</dbReference>
<keyword evidence="9 16" id="KW-0418">Kinase</keyword>
<dbReference type="Pfam" id="PF01064">
    <property type="entry name" value="Activin_recp"/>
    <property type="match status" value="1"/>
</dbReference>
<dbReference type="Pfam" id="PF08515">
    <property type="entry name" value="TGF_beta_GS"/>
    <property type="match status" value="1"/>
</dbReference>
<dbReference type="Gene3D" id="1.10.510.10">
    <property type="entry name" value="Transferase(Phosphotransferase) domain 1"/>
    <property type="match status" value="1"/>
</dbReference>
<evidence type="ECO:0000256" key="14">
    <source>
        <dbReference type="ARBA" id="ARBA00023170"/>
    </source>
</evidence>
<sequence length="546" mass="61162">MPFRHVITAATLDKMATGGSRHCCLKMRTRLKAMLWLLPCVSLALLVTEGNALECYCFGSCPDGSFNGTCTAPPDSDCFSAVEEVLNPETGQLEPERTYGCLPSEEGSIMWCKAHLVPHKLPKSIACCRESDLCNKYLKPMYRKRTDDEYGPTVYLYKDPYLQIVIFVVVLGVAACLVVIGYIFYSRHKKALESRSFFASGCHEPFLPIDEGGPCLKDLIEHSITSGSGSGLPQLVQRTIARQIQMIESIGKGRYGEVWKAHWRGEYVAVKVFFTTDEASWLRETDIYQTMLLRHDNILGFVASDIRGTGSWTQMLLITNFHERGSLHDYLSTHALDPDDAVRLAHSAACGLSHLHIEIIGKQGKPAIAHRDIKSKNILVKKDGTCAIADFGLAVRFSSEANELDIAVNPRVGTKRYMAPEVLDETLVPSHFDSYRMADMYSFGLVLWEITLRCIVDGAVEEYRIPYHDVVPSDPSFEDMRKVVCVDNARPQLPKRWSSSQVTQCLSKLMQECWHQRPGVRLTALRVKKSLARLLVENNSIGGKMV</sequence>
<dbReference type="FunFam" id="2.10.60.10:FF:000021">
    <property type="entry name" value="Receptor protein serine/threonine kinase"/>
    <property type="match status" value="1"/>
</dbReference>
<evidence type="ECO:0000256" key="7">
    <source>
        <dbReference type="ARBA" id="ARBA00022729"/>
    </source>
</evidence>
<feature type="domain" description="GS" evidence="18">
    <location>
        <begin position="214"/>
        <end position="243"/>
    </location>
</feature>
<comment type="similarity">
    <text evidence="2 16">Belongs to the protein kinase superfamily. TKL Ser/Thr protein kinase family. TGFB receptor subfamily.</text>
</comment>
<keyword evidence="8 15" id="KW-0547">Nucleotide-binding</keyword>
<evidence type="ECO:0000256" key="12">
    <source>
        <dbReference type="ARBA" id="ARBA00022989"/>
    </source>
</evidence>
<dbReference type="GO" id="GO:0071363">
    <property type="term" value="P:cellular response to growth factor stimulus"/>
    <property type="evidence" value="ECO:0007669"/>
    <property type="project" value="TreeGrafter"/>
</dbReference>
<feature type="domain" description="Protein kinase" evidence="17">
    <location>
        <begin position="244"/>
        <end position="535"/>
    </location>
</feature>
<dbReference type="EC" id="2.7.11.30" evidence="16"/>
<dbReference type="AlphaFoldDB" id="A0AAQ4ESV2"/>
<dbReference type="CDD" id="cd23596">
    <property type="entry name" value="TFP_LU_ECD_Tkv"/>
    <property type="match status" value="1"/>
</dbReference>
<dbReference type="PROSITE" id="PS00108">
    <property type="entry name" value="PROTEIN_KINASE_ST"/>
    <property type="match status" value="1"/>
</dbReference>
<evidence type="ECO:0000256" key="2">
    <source>
        <dbReference type="ARBA" id="ARBA00009605"/>
    </source>
</evidence>
<keyword evidence="4 16" id="KW-0808">Transferase</keyword>
<dbReference type="InterPro" id="IPR000333">
    <property type="entry name" value="TGFB_receptor"/>
</dbReference>
<accession>A0AAQ4ESV2</accession>
<dbReference type="FunFam" id="3.30.200.20:FF:000055">
    <property type="entry name" value="Receptor protein serine/threonine kinase"/>
    <property type="match status" value="1"/>
</dbReference>
<dbReference type="Gene3D" id="2.10.60.10">
    <property type="entry name" value="CD59"/>
    <property type="match status" value="1"/>
</dbReference>
<dbReference type="PROSITE" id="PS00107">
    <property type="entry name" value="PROTEIN_KINASE_ATP"/>
    <property type="match status" value="1"/>
</dbReference>
<evidence type="ECO:0000256" key="9">
    <source>
        <dbReference type="ARBA" id="ARBA00022777"/>
    </source>
</evidence>
<comment type="cofactor">
    <cofactor evidence="16">
        <name>Mg(2+)</name>
        <dbReference type="ChEBI" id="CHEBI:18420"/>
    </cofactor>
    <cofactor evidence="16">
        <name>Mn(2+)</name>
        <dbReference type="ChEBI" id="CHEBI:29035"/>
    </cofactor>
</comment>
<comment type="subcellular location">
    <subcellularLocation>
        <location evidence="1 16">Membrane</location>
        <topology evidence="1 16">Single-pass type I membrane protein</topology>
    </subcellularLocation>
</comment>
<name>A0AAQ4ESV2_AMBAM</name>
<dbReference type="SMART" id="SM00467">
    <property type="entry name" value="GS"/>
    <property type="match status" value="1"/>
</dbReference>
<keyword evidence="3 16" id="KW-0723">Serine/threonine-protein kinase</keyword>
<evidence type="ECO:0000256" key="5">
    <source>
        <dbReference type="ARBA" id="ARBA00022692"/>
    </source>
</evidence>
<keyword evidence="5 16" id="KW-0812">Transmembrane</keyword>
<keyword evidence="16" id="KW-0464">Manganese</keyword>
<feature type="binding site" evidence="15">
    <location>
        <position position="271"/>
    </location>
    <ligand>
        <name>ATP</name>
        <dbReference type="ChEBI" id="CHEBI:30616"/>
    </ligand>
</feature>
<reference evidence="19 20" key="1">
    <citation type="journal article" date="2023" name="Arcadia Sci">
        <title>De novo assembly of a long-read Amblyomma americanum tick genome.</title>
        <authorList>
            <person name="Chou S."/>
            <person name="Poskanzer K.E."/>
            <person name="Rollins M."/>
            <person name="Thuy-Boun P.S."/>
        </authorList>
    </citation>
    <scope>NUCLEOTIDE SEQUENCE [LARGE SCALE GENOMIC DNA]</scope>
    <source>
        <strain evidence="19">F_SG_1</strain>
        <tissue evidence="19">Salivary glands</tissue>
    </source>
</reference>
<evidence type="ECO:0000313" key="20">
    <source>
        <dbReference type="Proteomes" id="UP001321473"/>
    </source>
</evidence>
<dbReference type="InterPro" id="IPR000719">
    <property type="entry name" value="Prot_kinase_dom"/>
</dbReference>
<dbReference type="Pfam" id="PF00069">
    <property type="entry name" value="Pkinase"/>
    <property type="match status" value="1"/>
</dbReference>
<proteinExistence type="inferred from homology"/>
<evidence type="ECO:0000256" key="1">
    <source>
        <dbReference type="ARBA" id="ARBA00004479"/>
    </source>
</evidence>
<evidence type="ECO:0000256" key="13">
    <source>
        <dbReference type="ARBA" id="ARBA00023136"/>
    </source>
</evidence>
<dbReference type="InterPro" id="IPR008271">
    <property type="entry name" value="Ser/Thr_kinase_AS"/>
</dbReference>
<dbReference type="GO" id="GO:0005524">
    <property type="term" value="F:ATP binding"/>
    <property type="evidence" value="ECO:0007669"/>
    <property type="project" value="UniProtKB-UniRule"/>
</dbReference>
<dbReference type="GO" id="GO:0046872">
    <property type="term" value="F:metal ion binding"/>
    <property type="evidence" value="ECO:0007669"/>
    <property type="project" value="UniProtKB-KW"/>
</dbReference>
<evidence type="ECO:0000259" key="18">
    <source>
        <dbReference type="PROSITE" id="PS51256"/>
    </source>
</evidence>
<evidence type="ECO:0000256" key="3">
    <source>
        <dbReference type="ARBA" id="ARBA00022527"/>
    </source>
</evidence>
<comment type="catalytic activity">
    <reaction evidence="16">
        <text>L-threonyl-[receptor-protein] + ATP = O-phospho-L-threonyl-[receptor-protein] + ADP + H(+)</text>
        <dbReference type="Rhea" id="RHEA:44880"/>
        <dbReference type="Rhea" id="RHEA-COMP:11024"/>
        <dbReference type="Rhea" id="RHEA-COMP:11025"/>
        <dbReference type="ChEBI" id="CHEBI:15378"/>
        <dbReference type="ChEBI" id="CHEBI:30013"/>
        <dbReference type="ChEBI" id="CHEBI:30616"/>
        <dbReference type="ChEBI" id="CHEBI:61977"/>
        <dbReference type="ChEBI" id="CHEBI:456216"/>
        <dbReference type="EC" id="2.7.11.30"/>
    </reaction>
</comment>
<keyword evidence="11 16" id="KW-0460">Magnesium</keyword>
<dbReference type="FunFam" id="1.10.510.10:FF:000018">
    <property type="entry name" value="Receptor protein serine/threonine kinase"/>
    <property type="match status" value="1"/>
</dbReference>
<keyword evidence="14 16" id="KW-0675">Receptor</keyword>
<keyword evidence="7" id="KW-0732">Signal</keyword>
<dbReference type="PROSITE" id="PS50011">
    <property type="entry name" value="PROTEIN_KINASE_DOM"/>
    <property type="match status" value="1"/>
</dbReference>
<dbReference type="GO" id="GO:0005886">
    <property type="term" value="C:plasma membrane"/>
    <property type="evidence" value="ECO:0007669"/>
    <property type="project" value="TreeGrafter"/>
</dbReference>
<protein>
    <recommendedName>
        <fullName evidence="16">Serine/threonine-protein kinase receptor</fullName>
        <ecNumber evidence="16">2.7.11.30</ecNumber>
    </recommendedName>
</protein>
<dbReference type="GO" id="GO:0004675">
    <property type="term" value="F:transmembrane receptor protein serine/threonine kinase activity"/>
    <property type="evidence" value="ECO:0007669"/>
    <property type="project" value="UniProtKB-EC"/>
</dbReference>
<dbReference type="InterPro" id="IPR017441">
    <property type="entry name" value="Protein_kinase_ATP_BS"/>
</dbReference>
<keyword evidence="10 15" id="KW-0067">ATP-binding</keyword>
<evidence type="ECO:0000256" key="6">
    <source>
        <dbReference type="ARBA" id="ARBA00022723"/>
    </source>
</evidence>
<evidence type="ECO:0000313" key="19">
    <source>
        <dbReference type="EMBL" id="KAK8777874.1"/>
    </source>
</evidence>
<feature type="transmembrane region" description="Helical" evidence="16">
    <location>
        <begin position="161"/>
        <end position="185"/>
    </location>
</feature>
<dbReference type="PRINTS" id="PR00653">
    <property type="entry name" value="ACTIVIN2R"/>
</dbReference>
<keyword evidence="12 16" id="KW-1133">Transmembrane helix</keyword>
<dbReference type="InterPro" id="IPR045860">
    <property type="entry name" value="Snake_toxin-like_sf"/>
</dbReference>
<evidence type="ECO:0000256" key="4">
    <source>
        <dbReference type="ARBA" id="ARBA00022679"/>
    </source>
</evidence>
<evidence type="ECO:0000259" key="17">
    <source>
        <dbReference type="PROSITE" id="PS50011"/>
    </source>
</evidence>
<keyword evidence="20" id="KW-1185">Reference proteome</keyword>
<dbReference type="SUPFAM" id="SSF56112">
    <property type="entry name" value="Protein kinase-like (PK-like)"/>
    <property type="match status" value="1"/>
</dbReference>
<dbReference type="InterPro" id="IPR011009">
    <property type="entry name" value="Kinase-like_dom_sf"/>
</dbReference>
<dbReference type="PANTHER" id="PTHR23255">
    <property type="entry name" value="TRANSFORMING GROWTH FACTOR-BETA RECEPTOR TYPE I AND II"/>
    <property type="match status" value="1"/>
</dbReference>
<dbReference type="SMART" id="SM00220">
    <property type="entry name" value="S_TKc"/>
    <property type="match status" value="1"/>
</dbReference>
<dbReference type="SUPFAM" id="SSF57302">
    <property type="entry name" value="Snake toxin-like"/>
    <property type="match status" value="1"/>
</dbReference>
<dbReference type="Gene3D" id="3.30.200.20">
    <property type="entry name" value="Phosphorylase Kinase, domain 1"/>
    <property type="match status" value="1"/>
</dbReference>
<evidence type="ECO:0000256" key="10">
    <source>
        <dbReference type="ARBA" id="ARBA00022840"/>
    </source>
</evidence>
<evidence type="ECO:0000256" key="11">
    <source>
        <dbReference type="ARBA" id="ARBA00022842"/>
    </source>
</evidence>
<dbReference type="PANTHER" id="PTHR23255:SF68">
    <property type="entry name" value="RECEPTOR PROTEIN SERINE_THREONINE KINASE"/>
    <property type="match status" value="1"/>
</dbReference>
<evidence type="ECO:0000256" key="16">
    <source>
        <dbReference type="RuleBase" id="RU361271"/>
    </source>
</evidence>
<dbReference type="Proteomes" id="UP001321473">
    <property type="component" value="Unassembled WGS sequence"/>
</dbReference>